<evidence type="ECO:0000313" key="9">
    <source>
        <dbReference type="EMBL" id="KAK4443280.1"/>
    </source>
</evidence>
<dbReference type="AlphaFoldDB" id="A0AAV9G598"/>
<feature type="compositionally biased region" description="Polar residues" evidence="7">
    <location>
        <begin position="64"/>
        <end position="74"/>
    </location>
</feature>
<evidence type="ECO:0000256" key="4">
    <source>
        <dbReference type="ARBA" id="ARBA00023125"/>
    </source>
</evidence>
<proteinExistence type="predicted"/>
<evidence type="ECO:0000256" key="3">
    <source>
        <dbReference type="ARBA" id="ARBA00023015"/>
    </source>
</evidence>
<evidence type="ECO:0000256" key="7">
    <source>
        <dbReference type="SAM" id="MobiDB-lite"/>
    </source>
</evidence>
<dbReference type="GO" id="GO:0008270">
    <property type="term" value="F:zinc ion binding"/>
    <property type="evidence" value="ECO:0007669"/>
    <property type="project" value="InterPro"/>
</dbReference>
<evidence type="ECO:0000256" key="1">
    <source>
        <dbReference type="ARBA" id="ARBA00004123"/>
    </source>
</evidence>
<comment type="caution">
    <text evidence="9">The sequence shown here is derived from an EMBL/GenBank/DDBJ whole genome shotgun (WGS) entry which is preliminary data.</text>
</comment>
<evidence type="ECO:0000256" key="2">
    <source>
        <dbReference type="ARBA" id="ARBA00022833"/>
    </source>
</evidence>
<dbReference type="PROSITE" id="PS00463">
    <property type="entry name" value="ZN2_CY6_FUNGAL_1"/>
    <property type="match status" value="1"/>
</dbReference>
<keyword evidence="3" id="KW-0805">Transcription regulation</keyword>
<dbReference type="Pfam" id="PF00172">
    <property type="entry name" value="Zn_clus"/>
    <property type="match status" value="1"/>
</dbReference>
<evidence type="ECO:0000313" key="10">
    <source>
        <dbReference type="Proteomes" id="UP001321760"/>
    </source>
</evidence>
<dbReference type="SMART" id="SM00066">
    <property type="entry name" value="GAL4"/>
    <property type="match status" value="1"/>
</dbReference>
<reference evidence="9" key="1">
    <citation type="journal article" date="2023" name="Mol. Phylogenet. Evol.">
        <title>Genome-scale phylogeny and comparative genomics of the fungal order Sordariales.</title>
        <authorList>
            <person name="Hensen N."/>
            <person name="Bonometti L."/>
            <person name="Westerberg I."/>
            <person name="Brannstrom I.O."/>
            <person name="Guillou S."/>
            <person name="Cros-Aarteil S."/>
            <person name="Calhoun S."/>
            <person name="Haridas S."/>
            <person name="Kuo A."/>
            <person name="Mondo S."/>
            <person name="Pangilinan J."/>
            <person name="Riley R."/>
            <person name="LaButti K."/>
            <person name="Andreopoulos B."/>
            <person name="Lipzen A."/>
            <person name="Chen C."/>
            <person name="Yan M."/>
            <person name="Daum C."/>
            <person name="Ng V."/>
            <person name="Clum A."/>
            <person name="Steindorff A."/>
            <person name="Ohm R.A."/>
            <person name="Martin F."/>
            <person name="Silar P."/>
            <person name="Natvig D.O."/>
            <person name="Lalanne C."/>
            <person name="Gautier V."/>
            <person name="Ament-Velasquez S.L."/>
            <person name="Kruys A."/>
            <person name="Hutchinson M.I."/>
            <person name="Powell A.J."/>
            <person name="Barry K."/>
            <person name="Miller A.N."/>
            <person name="Grigoriev I.V."/>
            <person name="Debuchy R."/>
            <person name="Gladieux P."/>
            <person name="Hiltunen Thoren M."/>
            <person name="Johannesson H."/>
        </authorList>
    </citation>
    <scope>NUCLEOTIDE SEQUENCE</scope>
    <source>
        <strain evidence="9">PSN243</strain>
    </source>
</reference>
<dbReference type="EMBL" id="MU865996">
    <property type="protein sequence ID" value="KAK4443280.1"/>
    <property type="molecule type" value="Genomic_DNA"/>
</dbReference>
<dbReference type="PANTHER" id="PTHR37534">
    <property type="entry name" value="TRANSCRIPTIONAL ACTIVATOR PROTEIN UGA3"/>
    <property type="match status" value="1"/>
</dbReference>
<dbReference type="Proteomes" id="UP001321760">
    <property type="component" value="Unassembled WGS sequence"/>
</dbReference>
<feature type="region of interest" description="Disordered" evidence="7">
    <location>
        <begin position="59"/>
        <end position="101"/>
    </location>
</feature>
<dbReference type="GO" id="GO:0045944">
    <property type="term" value="P:positive regulation of transcription by RNA polymerase II"/>
    <property type="evidence" value="ECO:0007669"/>
    <property type="project" value="TreeGrafter"/>
</dbReference>
<protein>
    <submittedName>
        <fullName evidence="9">Fungal-specific transcription factor domain-containing protein</fullName>
    </submittedName>
</protein>
<dbReference type="GO" id="GO:0000981">
    <property type="term" value="F:DNA-binding transcription factor activity, RNA polymerase II-specific"/>
    <property type="evidence" value="ECO:0007669"/>
    <property type="project" value="InterPro"/>
</dbReference>
<organism evidence="9 10">
    <name type="scientific">Podospora aff. communis PSN243</name>
    <dbReference type="NCBI Taxonomy" id="3040156"/>
    <lineage>
        <taxon>Eukaryota</taxon>
        <taxon>Fungi</taxon>
        <taxon>Dikarya</taxon>
        <taxon>Ascomycota</taxon>
        <taxon>Pezizomycotina</taxon>
        <taxon>Sordariomycetes</taxon>
        <taxon>Sordariomycetidae</taxon>
        <taxon>Sordariales</taxon>
        <taxon>Podosporaceae</taxon>
        <taxon>Podospora</taxon>
    </lineage>
</organism>
<dbReference type="SUPFAM" id="SSF57701">
    <property type="entry name" value="Zn2/Cys6 DNA-binding domain"/>
    <property type="match status" value="1"/>
</dbReference>
<reference evidence="9" key="2">
    <citation type="submission" date="2023-05" db="EMBL/GenBank/DDBJ databases">
        <authorList>
            <consortium name="Lawrence Berkeley National Laboratory"/>
            <person name="Steindorff A."/>
            <person name="Hensen N."/>
            <person name="Bonometti L."/>
            <person name="Westerberg I."/>
            <person name="Brannstrom I.O."/>
            <person name="Guillou S."/>
            <person name="Cros-Aarteil S."/>
            <person name="Calhoun S."/>
            <person name="Haridas S."/>
            <person name="Kuo A."/>
            <person name="Mondo S."/>
            <person name="Pangilinan J."/>
            <person name="Riley R."/>
            <person name="Labutti K."/>
            <person name="Andreopoulos B."/>
            <person name="Lipzen A."/>
            <person name="Chen C."/>
            <person name="Yanf M."/>
            <person name="Daum C."/>
            <person name="Ng V."/>
            <person name="Clum A."/>
            <person name="Ohm R."/>
            <person name="Martin F."/>
            <person name="Silar P."/>
            <person name="Natvig D."/>
            <person name="Lalanne C."/>
            <person name="Gautier V."/>
            <person name="Ament-Velasquez S.L."/>
            <person name="Kruys A."/>
            <person name="Hutchinson M.I."/>
            <person name="Powell A.J."/>
            <person name="Barry K."/>
            <person name="Miller A.N."/>
            <person name="Grigoriev I.V."/>
            <person name="Debuchy R."/>
            <person name="Gladieux P."/>
            <person name="Thoren M.H."/>
            <person name="Johannesson H."/>
        </authorList>
    </citation>
    <scope>NUCLEOTIDE SEQUENCE</scope>
    <source>
        <strain evidence="9">PSN243</strain>
    </source>
</reference>
<evidence type="ECO:0000259" key="8">
    <source>
        <dbReference type="PROSITE" id="PS50048"/>
    </source>
</evidence>
<dbReference type="PROSITE" id="PS50048">
    <property type="entry name" value="ZN2_CY6_FUNGAL_2"/>
    <property type="match status" value="1"/>
</dbReference>
<dbReference type="InterPro" id="IPR001138">
    <property type="entry name" value="Zn2Cys6_DnaBD"/>
</dbReference>
<dbReference type="InterPro" id="IPR021858">
    <property type="entry name" value="Fun_TF"/>
</dbReference>
<dbReference type="PANTHER" id="PTHR37534:SF51">
    <property type="entry name" value="ACRIFLAVINE SENSITIVITY CONTROL PROTEIN ACR-2"/>
    <property type="match status" value="1"/>
</dbReference>
<keyword evidence="4" id="KW-0238">DNA-binding</keyword>
<name>A0AAV9G598_9PEZI</name>
<accession>A0AAV9G598</accession>
<keyword evidence="6" id="KW-0539">Nucleus</keyword>
<dbReference type="InterPro" id="IPR036864">
    <property type="entry name" value="Zn2-C6_fun-type_DNA-bd_sf"/>
</dbReference>
<keyword evidence="10" id="KW-1185">Reference proteome</keyword>
<gene>
    <name evidence="9" type="ORF">QBC34DRAFT_443517</name>
</gene>
<dbReference type="GO" id="GO:0000976">
    <property type="term" value="F:transcription cis-regulatory region binding"/>
    <property type="evidence" value="ECO:0007669"/>
    <property type="project" value="TreeGrafter"/>
</dbReference>
<keyword evidence="2" id="KW-0862">Zinc</keyword>
<comment type="subcellular location">
    <subcellularLocation>
        <location evidence="1">Nucleus</location>
    </subcellularLocation>
</comment>
<dbReference type="Gene3D" id="4.10.240.10">
    <property type="entry name" value="Zn(2)-C6 fungal-type DNA-binding domain"/>
    <property type="match status" value="1"/>
</dbReference>
<dbReference type="Pfam" id="PF11951">
    <property type="entry name" value="Fungal_trans_2"/>
    <property type="match status" value="1"/>
</dbReference>
<feature type="domain" description="Zn(2)-C6 fungal-type" evidence="8">
    <location>
        <begin position="8"/>
        <end position="36"/>
    </location>
</feature>
<dbReference type="GO" id="GO:0005634">
    <property type="term" value="C:nucleus"/>
    <property type="evidence" value="ECO:0007669"/>
    <property type="project" value="UniProtKB-SubCell"/>
</dbReference>
<keyword evidence="5" id="KW-0804">Transcription</keyword>
<evidence type="ECO:0000256" key="6">
    <source>
        <dbReference type="ARBA" id="ARBA00023242"/>
    </source>
</evidence>
<evidence type="ECO:0000256" key="5">
    <source>
        <dbReference type="ARBA" id="ARBA00023163"/>
    </source>
</evidence>
<sequence>MSNPATKGCHNCRRRRLRCDRSVPTCLKCSTNGEECLGYGTLLRWTNAPAIKGKLAGQFRTPVQKHSQPVTGNGKQRDCKEEPDEQLLDESPSPDSDSETRYTILPGLLDPIFDQLNRNERCYIDHFSTAVCRDLVSHDQVGHNPFRGMIPLIQEHGYLQSIIVATSAMHLATANQHHGRPARRQLVDALAAKHKAIRLLREAIEASPANQTAILAAIIFFVNLDLIDSGKGMWENHVKAAENLISSLQRRKLNRQELDLVPLADAITADCLTYRILGPTIGGDGVLPDFGDKIDVPAVLKRAQTHSYHCSPPDIMNMILLANQHCAHGSATGDDEATRRKLASLLEQARAFDVHTWVYGIEGLAPDDDLEARVSIASAHRAAACLYILLVMPVAEDDSLEGRGPDYHDLEDLEDDIFNHLSRVPMDHSLLKGTVWPTFMAGAQTDDPAKRKSCQERLGAVYTQHPEHICPWGYVRTAIEMLDKIWKSKETEPSGLSRTNWLQRLRNDKEGRALIV</sequence>